<evidence type="ECO:0000313" key="2">
    <source>
        <dbReference type="EMBL" id="MDI2590131.1"/>
    </source>
</evidence>
<organism evidence="2 3">
    <name type="scientific">Pseudomonas fungipugnans</name>
    <dbReference type="NCBI Taxonomy" id="3024217"/>
    <lineage>
        <taxon>Bacteria</taxon>
        <taxon>Pseudomonadati</taxon>
        <taxon>Pseudomonadota</taxon>
        <taxon>Gammaproteobacteria</taxon>
        <taxon>Pseudomonadales</taxon>
        <taxon>Pseudomonadaceae</taxon>
        <taxon>Pseudomonas</taxon>
    </lineage>
</organism>
<keyword evidence="1" id="KW-1133">Transmembrane helix</keyword>
<evidence type="ECO:0000313" key="3">
    <source>
        <dbReference type="Proteomes" id="UP001159100"/>
    </source>
</evidence>
<feature type="transmembrane region" description="Helical" evidence="1">
    <location>
        <begin position="92"/>
        <end position="117"/>
    </location>
</feature>
<dbReference type="Pfam" id="PF11821">
    <property type="entry name" value="ActD"/>
    <property type="match status" value="1"/>
</dbReference>
<reference evidence="2 3" key="1">
    <citation type="submission" date="2023-02" db="EMBL/GenBank/DDBJ databases">
        <title>Pseudomonas chrutzelriedensis sp. nov., a potently antifungal strain isolated from moss.</title>
        <authorList>
            <person name="Schnyder A."/>
            <person name="Kalawong R."/>
            <person name="Eberl L."/>
            <person name="Agnoli K."/>
        </authorList>
    </citation>
    <scope>NUCLEOTIDE SEQUENCE [LARGE SCALE GENOMIC DNA]</scope>
    <source>
        <strain evidence="2 3">681</strain>
    </source>
</reference>
<protein>
    <submittedName>
        <fullName evidence="2">DUF3341 domain-containing protein</fullName>
    </submittedName>
</protein>
<dbReference type="EMBL" id="JARBWL010000001">
    <property type="protein sequence ID" value="MDI2590131.1"/>
    <property type="molecule type" value="Genomic_DNA"/>
</dbReference>
<name>A0ABT6QGZ7_9PSED</name>
<dbReference type="InterPro" id="IPR021776">
    <property type="entry name" value="ActD"/>
</dbReference>
<keyword evidence="1" id="KW-0812">Transmembrane</keyword>
<dbReference type="Proteomes" id="UP001159100">
    <property type="component" value="Unassembled WGS sequence"/>
</dbReference>
<dbReference type="RefSeq" id="WP_282314859.1">
    <property type="nucleotide sequence ID" value="NZ_JARBWL010000001.1"/>
</dbReference>
<proteinExistence type="predicted"/>
<dbReference type="PANTHER" id="PTHR40394">
    <property type="entry name" value="LIPOPROTEIN-RELATED"/>
    <property type="match status" value="1"/>
</dbReference>
<dbReference type="PANTHER" id="PTHR40394:SF2">
    <property type="entry name" value="QUINOL:CYTOCHROME C OXIDOREDUCTASE MEMBRANE PROTEIN"/>
    <property type="match status" value="1"/>
</dbReference>
<accession>A0ABT6QGZ7</accession>
<evidence type="ECO:0000256" key="1">
    <source>
        <dbReference type="SAM" id="Phobius"/>
    </source>
</evidence>
<gene>
    <name evidence="2" type="ORF">POF45_01620</name>
</gene>
<sequence>MSEALGLLAEFNAAEPLEQATRQACALGYRQLDAFAPFPLESLEALLAPKASWVPWMASVGAVSGIALALLMQIGTVLAYPLNIGGRPMVALPAFMVVTFLFAVVFAAGAAVLALLIGSRLPRLHHPLFAVEGFERGGDDRFLLFIAASDPLFDPVTTRDWLQQRALAVREVAA</sequence>
<feature type="transmembrane region" description="Helical" evidence="1">
    <location>
        <begin position="56"/>
        <end position="80"/>
    </location>
</feature>
<comment type="caution">
    <text evidence="2">The sequence shown here is derived from an EMBL/GenBank/DDBJ whole genome shotgun (WGS) entry which is preliminary data.</text>
</comment>
<keyword evidence="1" id="KW-0472">Membrane</keyword>
<keyword evidence="3" id="KW-1185">Reference proteome</keyword>